<dbReference type="SUPFAM" id="SSF55154">
    <property type="entry name" value="CYTH-like phosphatases"/>
    <property type="match status" value="1"/>
</dbReference>
<dbReference type="OrthoDB" id="271656at2"/>
<gene>
    <name evidence="2" type="ORF">W822_00055</name>
</gene>
<dbReference type="HOGENOM" id="CLU_126397_0_0_4"/>
<dbReference type="RefSeq" id="WP_024003084.1">
    <property type="nucleotide sequence ID" value="NZ_KI650979.1"/>
</dbReference>
<dbReference type="SMART" id="SM01118">
    <property type="entry name" value="CYTH"/>
    <property type="match status" value="1"/>
</dbReference>
<dbReference type="Gene3D" id="2.40.320.10">
    <property type="entry name" value="Hypothetical Protein Pfu-838710-001"/>
    <property type="match status" value="1"/>
</dbReference>
<name>V8QUP0_9BURK</name>
<dbReference type="Proteomes" id="UP000018733">
    <property type="component" value="Unassembled WGS sequence"/>
</dbReference>
<sequence>MARNIEIKARIDSLAALLPKALAIASAAPVEISQDDTFFRCENGRLKLRMFDETHGELIFYQRVDQAGPKASFYQITTTSQPRQLRDVLAAAQGTLGRVVKHRTLIMAGRTRMHLDRVEQLGEFLELEVVMADGESLADGIAEAHALMASLGVGPDQLIEDAYLDMLRRQNADPAAAGAAELR</sequence>
<protein>
    <submittedName>
        <fullName evidence="2">Adenylate cyclase</fullName>
    </submittedName>
</protein>
<feature type="domain" description="CYTH" evidence="1">
    <location>
        <begin position="2"/>
        <end position="169"/>
    </location>
</feature>
<dbReference type="AlphaFoldDB" id="V8QUP0"/>
<dbReference type="InterPro" id="IPR033469">
    <property type="entry name" value="CYTH-like_dom_sf"/>
</dbReference>
<dbReference type="PANTHER" id="PTHR21028:SF2">
    <property type="entry name" value="CYTH DOMAIN-CONTAINING PROTEIN"/>
    <property type="match status" value="1"/>
</dbReference>
<dbReference type="PANTHER" id="PTHR21028">
    <property type="entry name" value="SI:CH211-156B7.4"/>
    <property type="match status" value="1"/>
</dbReference>
<evidence type="ECO:0000313" key="2">
    <source>
        <dbReference type="EMBL" id="ETF03656.1"/>
    </source>
</evidence>
<dbReference type="EMBL" id="AYXT01000001">
    <property type="protein sequence ID" value="ETF03656.1"/>
    <property type="molecule type" value="Genomic_DNA"/>
</dbReference>
<accession>V8QUP0</accession>
<dbReference type="Pfam" id="PF01928">
    <property type="entry name" value="CYTH"/>
    <property type="match status" value="1"/>
</dbReference>
<dbReference type="STRING" id="1424334.W822_00055"/>
<organism evidence="2 3">
    <name type="scientific">Advenella kashmirensis W13003</name>
    <dbReference type="NCBI Taxonomy" id="1424334"/>
    <lineage>
        <taxon>Bacteria</taxon>
        <taxon>Pseudomonadati</taxon>
        <taxon>Pseudomonadota</taxon>
        <taxon>Betaproteobacteria</taxon>
        <taxon>Burkholderiales</taxon>
        <taxon>Alcaligenaceae</taxon>
    </lineage>
</organism>
<proteinExistence type="predicted"/>
<dbReference type="eggNOG" id="COG1437">
    <property type="taxonomic scope" value="Bacteria"/>
</dbReference>
<dbReference type="InterPro" id="IPR023577">
    <property type="entry name" value="CYTH_domain"/>
</dbReference>
<dbReference type="PROSITE" id="PS51707">
    <property type="entry name" value="CYTH"/>
    <property type="match status" value="1"/>
</dbReference>
<dbReference type="PATRIC" id="fig|1424334.3.peg.11"/>
<keyword evidence="3" id="KW-1185">Reference proteome</keyword>
<reference evidence="2 3" key="1">
    <citation type="journal article" date="2014" name="Genome Announc.">
        <title>Draft Genome Sequence of Advenella kashmirensis Strain W13003, a Polycyclic Aromatic Hydrocarbon-Degrading Bacterium.</title>
        <authorList>
            <person name="Wang X."/>
            <person name="Jin D."/>
            <person name="Zhou L."/>
            <person name="Wu L."/>
            <person name="An W."/>
            <person name="Zhao L."/>
        </authorList>
    </citation>
    <scope>NUCLEOTIDE SEQUENCE [LARGE SCALE GENOMIC DNA]</scope>
    <source>
        <strain evidence="2 3">W13003</strain>
    </source>
</reference>
<dbReference type="InterPro" id="IPR008173">
    <property type="entry name" value="Adenylyl_cyclase_CyaB"/>
</dbReference>
<evidence type="ECO:0000259" key="1">
    <source>
        <dbReference type="PROSITE" id="PS51707"/>
    </source>
</evidence>
<evidence type="ECO:0000313" key="3">
    <source>
        <dbReference type="Proteomes" id="UP000018733"/>
    </source>
</evidence>
<dbReference type="CDD" id="cd07890">
    <property type="entry name" value="CYTH-like_AC_IV-like"/>
    <property type="match status" value="1"/>
</dbReference>
<comment type="caution">
    <text evidence="2">The sequence shown here is derived from an EMBL/GenBank/DDBJ whole genome shotgun (WGS) entry which is preliminary data.</text>
</comment>